<feature type="compositionally biased region" description="Basic residues" evidence="4">
    <location>
        <begin position="34"/>
        <end position="44"/>
    </location>
</feature>
<feature type="compositionally biased region" description="Basic residues" evidence="4">
    <location>
        <begin position="332"/>
        <end position="345"/>
    </location>
</feature>
<keyword evidence="3" id="KW-0106">Calcium</keyword>
<feature type="domain" description="EF-hand" evidence="5">
    <location>
        <begin position="62"/>
        <end position="97"/>
    </location>
</feature>
<reference evidence="6 7" key="1">
    <citation type="journal article" date="2023" name="Commun. Biol.">
        <title>Genome analysis of Parmales, the sister group of diatoms, reveals the evolutionary specialization of diatoms from phago-mixotrophs to photoautotrophs.</title>
        <authorList>
            <person name="Ban H."/>
            <person name="Sato S."/>
            <person name="Yoshikawa S."/>
            <person name="Yamada K."/>
            <person name="Nakamura Y."/>
            <person name="Ichinomiya M."/>
            <person name="Sato N."/>
            <person name="Blanc-Mathieu R."/>
            <person name="Endo H."/>
            <person name="Kuwata A."/>
            <person name="Ogata H."/>
        </authorList>
    </citation>
    <scope>NUCLEOTIDE SEQUENCE [LARGE SCALE GENOMIC DNA]</scope>
</reference>
<accession>A0ABQ6N4K9</accession>
<feature type="compositionally biased region" description="Basic and acidic residues" evidence="4">
    <location>
        <begin position="23"/>
        <end position="33"/>
    </location>
</feature>
<feature type="compositionally biased region" description="Basic and acidic residues" evidence="4">
    <location>
        <begin position="383"/>
        <end position="396"/>
    </location>
</feature>
<dbReference type="PROSITE" id="PS50222">
    <property type="entry name" value="EF_HAND_2"/>
    <property type="match status" value="2"/>
</dbReference>
<evidence type="ECO:0000256" key="4">
    <source>
        <dbReference type="SAM" id="MobiDB-lite"/>
    </source>
</evidence>
<feature type="domain" description="EF-hand" evidence="5">
    <location>
        <begin position="175"/>
        <end position="210"/>
    </location>
</feature>
<organism evidence="6 7">
    <name type="scientific">Tetraparma gracilis</name>
    <dbReference type="NCBI Taxonomy" id="2962635"/>
    <lineage>
        <taxon>Eukaryota</taxon>
        <taxon>Sar</taxon>
        <taxon>Stramenopiles</taxon>
        <taxon>Ochrophyta</taxon>
        <taxon>Bolidophyceae</taxon>
        <taxon>Parmales</taxon>
        <taxon>Triparmaceae</taxon>
        <taxon>Tetraparma</taxon>
    </lineage>
</organism>
<dbReference type="EMBL" id="BRYB01002094">
    <property type="protein sequence ID" value="GMI39563.1"/>
    <property type="molecule type" value="Genomic_DNA"/>
</dbReference>
<dbReference type="PROSITE" id="PS00018">
    <property type="entry name" value="EF_HAND_1"/>
    <property type="match status" value="2"/>
</dbReference>
<dbReference type="Pfam" id="PF13202">
    <property type="entry name" value="EF-hand_5"/>
    <property type="match status" value="1"/>
</dbReference>
<evidence type="ECO:0000256" key="1">
    <source>
        <dbReference type="ARBA" id="ARBA00022723"/>
    </source>
</evidence>
<dbReference type="InterPro" id="IPR002048">
    <property type="entry name" value="EF_hand_dom"/>
</dbReference>
<dbReference type="SUPFAM" id="SSF47473">
    <property type="entry name" value="EF-hand"/>
    <property type="match status" value="1"/>
</dbReference>
<name>A0ABQ6N4K9_9STRA</name>
<dbReference type="InterPro" id="IPR018247">
    <property type="entry name" value="EF_Hand_1_Ca_BS"/>
</dbReference>
<comment type="caution">
    <text evidence="6">The sequence shown here is derived from an EMBL/GenBank/DDBJ whole genome shotgun (WGS) entry which is preliminary data.</text>
</comment>
<dbReference type="Gene3D" id="1.10.238.10">
    <property type="entry name" value="EF-hand"/>
    <property type="match status" value="2"/>
</dbReference>
<protein>
    <recommendedName>
        <fullName evidence="5">EF-hand domain-containing protein</fullName>
    </recommendedName>
</protein>
<gene>
    <name evidence="6" type="ORF">TeGR_g9384</name>
</gene>
<keyword evidence="1" id="KW-0479">Metal-binding</keyword>
<evidence type="ECO:0000313" key="6">
    <source>
        <dbReference type="EMBL" id="GMI39563.1"/>
    </source>
</evidence>
<dbReference type="InterPro" id="IPR011992">
    <property type="entry name" value="EF-hand-dom_pair"/>
</dbReference>
<dbReference type="SMART" id="SM00054">
    <property type="entry name" value="EFh"/>
    <property type="match status" value="2"/>
</dbReference>
<dbReference type="Pfam" id="PF13833">
    <property type="entry name" value="EF-hand_8"/>
    <property type="match status" value="1"/>
</dbReference>
<evidence type="ECO:0000313" key="7">
    <source>
        <dbReference type="Proteomes" id="UP001165060"/>
    </source>
</evidence>
<feature type="compositionally biased region" description="Basic and acidic residues" evidence="4">
    <location>
        <begin position="321"/>
        <end position="331"/>
    </location>
</feature>
<evidence type="ECO:0000256" key="2">
    <source>
        <dbReference type="ARBA" id="ARBA00022737"/>
    </source>
</evidence>
<sequence length="405" mass="45437">MGACNSAKVEDADPSDPSTGDPSDPKSVKEEKPKKKAAKKKKMSKSQQEVDAVLNHLGVPPRAVKKFLLFFKKMDDDESGSISLEEFIDFLELEKYYIPFIERCFGAMDFNKKGNSAGALDPTEFTVGLYNLCIMSKDLLEAYVFELYDTVHDGNLYQHQIETMVSESSPHAPAAVKGLVDVVFSALDKDNDGHISLKEFLGLDSKTESLLRPMYLMQSTLQKRCLGESFWDEERVRMQEMLAEYKQKTIIDLLATRVAAKYEAERVKKLEKMGKEADEVVSKKKAAQAGKLVKGFDSERNLPGAQNLEFDNAEQPMFAGDLDKQKKEHDRKTKLKAKARAKKKSQMAAENGEEEEEPKKKRKSRKSKEEKETFVSVKGASKKGSESYAMKHKELTKGMGPAGST</sequence>
<feature type="region of interest" description="Disordered" evidence="4">
    <location>
        <begin position="1"/>
        <end position="47"/>
    </location>
</feature>
<dbReference type="Proteomes" id="UP001165060">
    <property type="component" value="Unassembled WGS sequence"/>
</dbReference>
<proteinExistence type="predicted"/>
<dbReference type="PANTHER" id="PTHR45942">
    <property type="entry name" value="PROTEIN PHOSPATASE 3 REGULATORY SUBUNIT B ALPHA ISOFORM TYPE 1"/>
    <property type="match status" value="1"/>
</dbReference>
<evidence type="ECO:0000259" key="5">
    <source>
        <dbReference type="PROSITE" id="PS50222"/>
    </source>
</evidence>
<evidence type="ECO:0000256" key="3">
    <source>
        <dbReference type="ARBA" id="ARBA00022837"/>
    </source>
</evidence>
<keyword evidence="7" id="KW-1185">Reference proteome</keyword>
<feature type="region of interest" description="Disordered" evidence="4">
    <location>
        <begin position="320"/>
        <end position="405"/>
    </location>
</feature>
<keyword evidence="2" id="KW-0677">Repeat</keyword>